<proteinExistence type="predicted"/>
<evidence type="ECO:0000256" key="4">
    <source>
        <dbReference type="ARBA" id="ARBA00023136"/>
    </source>
</evidence>
<dbReference type="SUPFAM" id="SSF81665">
    <property type="entry name" value="Calcium ATPase, transmembrane domain M"/>
    <property type="match status" value="1"/>
</dbReference>
<evidence type="ECO:0000256" key="1">
    <source>
        <dbReference type="ARBA" id="ARBA00004370"/>
    </source>
</evidence>
<dbReference type="GO" id="GO:0016887">
    <property type="term" value="F:ATP hydrolysis activity"/>
    <property type="evidence" value="ECO:0007669"/>
    <property type="project" value="InterPro"/>
</dbReference>
<keyword evidence="3 5" id="KW-1133">Transmembrane helix</keyword>
<dbReference type="InterPro" id="IPR023299">
    <property type="entry name" value="ATPase_P-typ_cyto_dom_N"/>
</dbReference>
<dbReference type="InterPro" id="IPR001757">
    <property type="entry name" value="P_typ_ATPase"/>
</dbReference>
<dbReference type="Proteomes" id="UP001174909">
    <property type="component" value="Unassembled WGS sequence"/>
</dbReference>
<organism evidence="6 7">
    <name type="scientific">Geodia barretti</name>
    <name type="common">Barrett's horny sponge</name>
    <dbReference type="NCBI Taxonomy" id="519541"/>
    <lineage>
        <taxon>Eukaryota</taxon>
        <taxon>Metazoa</taxon>
        <taxon>Porifera</taxon>
        <taxon>Demospongiae</taxon>
        <taxon>Heteroscleromorpha</taxon>
        <taxon>Tetractinellida</taxon>
        <taxon>Astrophorina</taxon>
        <taxon>Geodiidae</taxon>
        <taxon>Geodia</taxon>
    </lineage>
</organism>
<keyword evidence="4 5" id="KW-0472">Membrane</keyword>
<accession>A0AA35RBA8</accession>
<dbReference type="Pfam" id="PF13246">
    <property type="entry name" value="Cation_ATPase"/>
    <property type="match status" value="1"/>
</dbReference>
<comment type="caution">
    <text evidence="6">The sequence shown here is derived from an EMBL/GenBank/DDBJ whole genome shotgun (WGS) entry which is preliminary data.</text>
</comment>
<evidence type="ECO:0000256" key="5">
    <source>
        <dbReference type="SAM" id="Phobius"/>
    </source>
</evidence>
<dbReference type="AlphaFoldDB" id="A0AA35RBA8"/>
<name>A0AA35RBA8_GEOBA</name>
<protein>
    <submittedName>
        <fullName evidence="6">Phospholipid-transporting ATPase IA</fullName>
    </submittedName>
</protein>
<dbReference type="InterPro" id="IPR018303">
    <property type="entry name" value="ATPase_P-typ_P_site"/>
</dbReference>
<gene>
    <name evidence="6" type="ORF">GBAR_LOCUS5678</name>
</gene>
<comment type="subcellular location">
    <subcellularLocation>
        <location evidence="1">Membrane</location>
    </subcellularLocation>
</comment>
<dbReference type="GO" id="GO:0005886">
    <property type="term" value="C:plasma membrane"/>
    <property type="evidence" value="ECO:0007669"/>
    <property type="project" value="TreeGrafter"/>
</dbReference>
<feature type="non-terminal residue" evidence="6">
    <location>
        <position position="323"/>
    </location>
</feature>
<dbReference type="SUPFAM" id="SSF81660">
    <property type="entry name" value="Metal cation-transporting ATPase, ATP-binding domain N"/>
    <property type="match status" value="1"/>
</dbReference>
<evidence type="ECO:0000313" key="6">
    <source>
        <dbReference type="EMBL" id="CAI8008279.1"/>
    </source>
</evidence>
<dbReference type="GO" id="GO:0005524">
    <property type="term" value="F:ATP binding"/>
    <property type="evidence" value="ECO:0007669"/>
    <property type="project" value="InterPro"/>
</dbReference>
<dbReference type="PANTHER" id="PTHR24092">
    <property type="entry name" value="PROBABLE PHOSPHOLIPID-TRANSPORTING ATPASE"/>
    <property type="match status" value="1"/>
</dbReference>
<dbReference type="GO" id="GO:0005802">
    <property type="term" value="C:trans-Golgi network"/>
    <property type="evidence" value="ECO:0007669"/>
    <property type="project" value="TreeGrafter"/>
</dbReference>
<evidence type="ECO:0000256" key="3">
    <source>
        <dbReference type="ARBA" id="ARBA00022989"/>
    </source>
</evidence>
<dbReference type="NCBIfam" id="TIGR01494">
    <property type="entry name" value="ATPase_P-type"/>
    <property type="match status" value="1"/>
</dbReference>
<keyword evidence="7" id="KW-1185">Reference proteome</keyword>
<dbReference type="PANTHER" id="PTHR24092:SF150">
    <property type="entry name" value="PHOSPHOLIPID-TRANSPORTING ATPASE"/>
    <property type="match status" value="1"/>
</dbReference>
<sequence length="323" mass="36262">MDNATNRQVIFMFLVLLVLAVVSSLGYSIWTSLWADKMWYLYMGNESAGKMAANFFYSILTFIILYNNLIPISLIITVEVVKLIQAYLINFDLDMYDESTDTPALARNSNLNEELGQVKFVFSDKTGTLTENIMEFKQCSISGIVYSTDSSEEADDSSPLVLMEALKESGRTAMLHFFRVLALCHTVIPEWVEGSQSLVYRASSPDEEALVKAARDLGVVFKARTPKSIIIEVDGVEEEYELLNLLEFNSTRKRMSVVVRFPDGSIRVLCKGADTVIYSRLAPSEDYSSSTNSHLKTFAVNGLRTLCVAERTIGLVDYEVQFN</sequence>
<feature type="transmembrane region" description="Helical" evidence="5">
    <location>
        <begin position="9"/>
        <end position="35"/>
    </location>
</feature>
<evidence type="ECO:0000313" key="7">
    <source>
        <dbReference type="Proteomes" id="UP001174909"/>
    </source>
</evidence>
<dbReference type="Gene3D" id="3.40.1110.10">
    <property type="entry name" value="Calcium-transporting ATPase, cytoplasmic domain N"/>
    <property type="match status" value="1"/>
</dbReference>
<dbReference type="EMBL" id="CASHTH010000830">
    <property type="protein sequence ID" value="CAI8008279.1"/>
    <property type="molecule type" value="Genomic_DNA"/>
</dbReference>
<dbReference type="InterPro" id="IPR023298">
    <property type="entry name" value="ATPase_P-typ_TM_dom_sf"/>
</dbReference>
<dbReference type="GO" id="GO:0045332">
    <property type="term" value="P:phospholipid translocation"/>
    <property type="evidence" value="ECO:0007669"/>
    <property type="project" value="TreeGrafter"/>
</dbReference>
<evidence type="ECO:0000256" key="2">
    <source>
        <dbReference type="ARBA" id="ARBA00022692"/>
    </source>
</evidence>
<keyword evidence="2 5" id="KW-0812">Transmembrane</keyword>
<dbReference type="GO" id="GO:0140326">
    <property type="term" value="F:ATPase-coupled intramembrane lipid transporter activity"/>
    <property type="evidence" value="ECO:0007669"/>
    <property type="project" value="TreeGrafter"/>
</dbReference>
<feature type="transmembrane region" description="Helical" evidence="5">
    <location>
        <begin position="55"/>
        <end position="78"/>
    </location>
</feature>
<dbReference type="PROSITE" id="PS00154">
    <property type="entry name" value="ATPASE_E1_E2"/>
    <property type="match status" value="1"/>
</dbReference>
<reference evidence="6" key="1">
    <citation type="submission" date="2023-03" db="EMBL/GenBank/DDBJ databases">
        <authorList>
            <person name="Steffen K."/>
            <person name="Cardenas P."/>
        </authorList>
    </citation>
    <scope>NUCLEOTIDE SEQUENCE</scope>
</reference>